<gene>
    <name evidence="1" type="ORF">NGRA_2048</name>
</gene>
<dbReference type="AlphaFoldDB" id="A0A9P6GXF0"/>
<comment type="caution">
    <text evidence="1">The sequence shown here is derived from an EMBL/GenBank/DDBJ whole genome shotgun (WGS) entry which is preliminary data.</text>
</comment>
<proteinExistence type="predicted"/>
<dbReference type="OrthoDB" id="2195731at2759"/>
<accession>A0A9P6GXF0</accession>
<evidence type="ECO:0000313" key="1">
    <source>
        <dbReference type="EMBL" id="KAF9762395.1"/>
    </source>
</evidence>
<reference evidence="1 2" key="1">
    <citation type="journal article" date="2020" name="Genome Biol. Evol.">
        <title>Comparative genomics of strictly vertically transmitted, feminizing microsporidia endosymbionts of amphipod crustaceans.</title>
        <authorList>
            <person name="Cormier A."/>
            <person name="Chebbi M.A."/>
            <person name="Giraud I."/>
            <person name="Wattier R."/>
            <person name="Teixeira M."/>
            <person name="Gilbert C."/>
            <person name="Rigaud T."/>
            <person name="Cordaux R."/>
        </authorList>
    </citation>
    <scope>NUCLEOTIDE SEQUENCE [LARGE SCALE GENOMIC DNA]</scope>
    <source>
        <strain evidence="1 2">Ou3-Ou53</strain>
    </source>
</reference>
<dbReference type="Proteomes" id="UP000740883">
    <property type="component" value="Unassembled WGS sequence"/>
</dbReference>
<evidence type="ECO:0000313" key="2">
    <source>
        <dbReference type="Proteomes" id="UP000740883"/>
    </source>
</evidence>
<protein>
    <submittedName>
        <fullName evidence="1">Uncharacterized protein</fullName>
    </submittedName>
</protein>
<dbReference type="EMBL" id="SBJO01000177">
    <property type="protein sequence ID" value="KAF9762395.1"/>
    <property type="molecule type" value="Genomic_DNA"/>
</dbReference>
<name>A0A9P6GXF0_9MICR</name>
<organism evidence="1 2">
    <name type="scientific">Nosema granulosis</name>
    <dbReference type="NCBI Taxonomy" id="83296"/>
    <lineage>
        <taxon>Eukaryota</taxon>
        <taxon>Fungi</taxon>
        <taxon>Fungi incertae sedis</taxon>
        <taxon>Microsporidia</taxon>
        <taxon>Nosematidae</taxon>
        <taxon>Nosema</taxon>
    </lineage>
</organism>
<sequence>MEFLLKLTISKAPSELKSLLFQYACSSGDWNNFIKQAEEASWMAFPDRSINSVESSKSNVMNQPIQNKEINSAVCIYHGKGNHSTEKCFTIIRLEKLGWKRIK</sequence>
<keyword evidence="2" id="KW-1185">Reference proteome</keyword>